<reference evidence="2 3" key="1">
    <citation type="submission" date="2013-02" db="EMBL/GenBank/DDBJ databases">
        <title>The Genome Sequence of Enterococcus phoeniculicola BAA-412.</title>
        <authorList>
            <consortium name="The Broad Institute Genome Sequencing Platform"/>
            <consortium name="The Broad Institute Genome Sequencing Center for Infectious Disease"/>
            <person name="Earl A.M."/>
            <person name="Gilmore M.S."/>
            <person name="Lebreton F."/>
            <person name="Walker B."/>
            <person name="Young S.K."/>
            <person name="Zeng Q."/>
            <person name="Gargeya S."/>
            <person name="Fitzgerald M."/>
            <person name="Haas B."/>
            <person name="Abouelleil A."/>
            <person name="Alvarado L."/>
            <person name="Arachchi H.M."/>
            <person name="Berlin A.M."/>
            <person name="Chapman S.B."/>
            <person name="Dewar J."/>
            <person name="Goldberg J."/>
            <person name="Griggs A."/>
            <person name="Gujja S."/>
            <person name="Hansen M."/>
            <person name="Howarth C."/>
            <person name="Imamovic A."/>
            <person name="Larimer J."/>
            <person name="McCowan C."/>
            <person name="Murphy C."/>
            <person name="Neiman D."/>
            <person name="Pearson M."/>
            <person name="Priest M."/>
            <person name="Roberts A."/>
            <person name="Saif S."/>
            <person name="Shea T."/>
            <person name="Sisk P."/>
            <person name="Sykes S."/>
            <person name="Wortman J."/>
            <person name="Nusbaum C."/>
            <person name="Birren B."/>
        </authorList>
    </citation>
    <scope>NUCLEOTIDE SEQUENCE [LARGE SCALE GENOMIC DNA]</scope>
    <source>
        <strain evidence="2 3">ATCC BAA-412</strain>
    </source>
</reference>
<dbReference type="HOGENOM" id="CLU_2408730_0_0_9"/>
<keyword evidence="1" id="KW-0732">Signal</keyword>
<accession>R3U9K6</accession>
<name>R3U9K6_9ENTE</name>
<dbReference type="RefSeq" id="WP_010766742.1">
    <property type="nucleotide sequence ID" value="NZ_ASWE01000008.1"/>
</dbReference>
<proteinExistence type="predicted"/>
<protein>
    <submittedName>
        <fullName evidence="2">Uncharacterized protein</fullName>
    </submittedName>
</protein>
<evidence type="ECO:0000313" key="3">
    <source>
        <dbReference type="Proteomes" id="UP000013785"/>
    </source>
</evidence>
<keyword evidence="3" id="KW-1185">Reference proteome</keyword>
<gene>
    <name evidence="2" type="ORF">UC3_00040</name>
</gene>
<evidence type="ECO:0000256" key="1">
    <source>
        <dbReference type="SAM" id="SignalP"/>
    </source>
</evidence>
<dbReference type="AlphaFoldDB" id="R3U9K6"/>
<dbReference type="EMBL" id="AJAT01000001">
    <property type="protein sequence ID" value="EOL50148.1"/>
    <property type="molecule type" value="Genomic_DNA"/>
</dbReference>
<organism evidence="2 3">
    <name type="scientific">Enterococcus phoeniculicola ATCC BAA-412</name>
    <dbReference type="NCBI Taxonomy" id="1158610"/>
    <lineage>
        <taxon>Bacteria</taxon>
        <taxon>Bacillati</taxon>
        <taxon>Bacillota</taxon>
        <taxon>Bacilli</taxon>
        <taxon>Lactobacillales</taxon>
        <taxon>Enterococcaceae</taxon>
        <taxon>Enterococcus</taxon>
    </lineage>
</organism>
<feature type="chain" id="PRO_5004362286" evidence="1">
    <location>
        <begin position="26"/>
        <end position="92"/>
    </location>
</feature>
<comment type="caution">
    <text evidence="2">The sequence shown here is derived from an EMBL/GenBank/DDBJ whole genome shotgun (WGS) entry which is preliminary data.</text>
</comment>
<evidence type="ECO:0000313" key="2">
    <source>
        <dbReference type="EMBL" id="EOL50148.1"/>
    </source>
</evidence>
<dbReference type="PATRIC" id="fig|1158610.3.peg.32"/>
<dbReference type="Proteomes" id="UP000013785">
    <property type="component" value="Unassembled WGS sequence"/>
</dbReference>
<sequence>MKKIFFTLLSLVVVSFCIVPLNVLAFEQKEVNLPEITDTLEENSQKEENAGSTFVANRNVAGQGRSFFVPCSEIHMNSAKLVSEVKKFHYMC</sequence>
<feature type="signal peptide" evidence="1">
    <location>
        <begin position="1"/>
        <end position="25"/>
    </location>
</feature>